<dbReference type="Proteomes" id="UP000748756">
    <property type="component" value="Unassembled WGS sequence"/>
</dbReference>
<sequence length="249" mass="27893">MSSKIASFEQDKKGVTITLGDNTAVRGDILIDADGARSAVRTHLYQTLEKQGLLPKSDTEAMSVGYVSLLGTTDVLDPAKYPSLLKEDCETSFIIDDKRTPYTWATFTVPGNKICWNIINQLGLSSIADEEVEPPDWVAQDKKKMMDSIRHFPTTYGNIGDLFDVTQTDRVSKVFFEDKLFETWNHGRVALISDAGAINAMQDAVLIANHTYDIKPTTHENIQTALNEYKEERFDAIKDQYPQSYISPS</sequence>
<proteinExistence type="predicted"/>
<dbReference type="InterPro" id="IPR036188">
    <property type="entry name" value="FAD/NAD-bd_sf"/>
</dbReference>
<dbReference type="SUPFAM" id="SSF51905">
    <property type="entry name" value="FAD/NAD(P)-binding domain"/>
    <property type="match status" value="1"/>
</dbReference>
<accession>A0A9P5RXG2</accession>
<name>A0A9P5RXG2_9FUNG</name>
<dbReference type="GO" id="GO:0004497">
    <property type="term" value="F:monooxygenase activity"/>
    <property type="evidence" value="ECO:0007669"/>
    <property type="project" value="InterPro"/>
</dbReference>
<reference evidence="1" key="1">
    <citation type="journal article" date="2020" name="Fungal Divers.">
        <title>Resolving the Mortierellaceae phylogeny through synthesis of multi-gene phylogenetics and phylogenomics.</title>
        <authorList>
            <person name="Vandepol N."/>
            <person name="Liber J."/>
            <person name="Desiro A."/>
            <person name="Na H."/>
            <person name="Kennedy M."/>
            <person name="Barry K."/>
            <person name="Grigoriev I.V."/>
            <person name="Miller A.N."/>
            <person name="O'Donnell K."/>
            <person name="Stajich J.E."/>
            <person name="Bonito G."/>
        </authorList>
    </citation>
    <scope>NUCLEOTIDE SEQUENCE</scope>
    <source>
        <strain evidence="1">NRRL 6426</strain>
    </source>
</reference>
<evidence type="ECO:0008006" key="3">
    <source>
        <dbReference type="Google" id="ProtNLM"/>
    </source>
</evidence>
<gene>
    <name evidence="1" type="ORF">BG015_009980</name>
</gene>
<dbReference type="Gene3D" id="3.50.50.60">
    <property type="entry name" value="FAD/NAD(P)-binding domain"/>
    <property type="match status" value="1"/>
</dbReference>
<keyword evidence="2" id="KW-1185">Reference proteome</keyword>
<dbReference type="OrthoDB" id="655030at2759"/>
<dbReference type="PANTHER" id="PTHR47356:SF2">
    <property type="entry name" value="FAD-BINDING DOMAIN-CONTAINING PROTEIN-RELATED"/>
    <property type="match status" value="1"/>
</dbReference>
<organism evidence="1 2">
    <name type="scientific">Linnemannia schmuckeri</name>
    <dbReference type="NCBI Taxonomy" id="64567"/>
    <lineage>
        <taxon>Eukaryota</taxon>
        <taxon>Fungi</taxon>
        <taxon>Fungi incertae sedis</taxon>
        <taxon>Mucoromycota</taxon>
        <taxon>Mortierellomycotina</taxon>
        <taxon>Mortierellomycetes</taxon>
        <taxon>Mortierellales</taxon>
        <taxon>Mortierellaceae</taxon>
        <taxon>Linnemannia</taxon>
    </lineage>
</organism>
<protein>
    <recommendedName>
        <fullName evidence="3">FAD-binding domain-containing protein</fullName>
    </recommendedName>
</protein>
<evidence type="ECO:0000313" key="2">
    <source>
        <dbReference type="Proteomes" id="UP000748756"/>
    </source>
</evidence>
<dbReference type="EMBL" id="JAAAUQ010000681">
    <property type="protein sequence ID" value="KAF9148290.1"/>
    <property type="molecule type" value="Genomic_DNA"/>
</dbReference>
<dbReference type="InterPro" id="IPR050562">
    <property type="entry name" value="FAD_mOase_fung"/>
</dbReference>
<comment type="caution">
    <text evidence="1">The sequence shown here is derived from an EMBL/GenBank/DDBJ whole genome shotgun (WGS) entry which is preliminary data.</text>
</comment>
<evidence type="ECO:0000313" key="1">
    <source>
        <dbReference type="EMBL" id="KAF9148290.1"/>
    </source>
</evidence>
<dbReference type="PANTHER" id="PTHR47356">
    <property type="entry name" value="FAD-DEPENDENT MONOOXYGENASE ASQG-RELATED"/>
    <property type="match status" value="1"/>
</dbReference>
<dbReference type="AlphaFoldDB" id="A0A9P5RXG2"/>